<dbReference type="InterPro" id="IPR029058">
    <property type="entry name" value="AB_hydrolase_fold"/>
</dbReference>
<reference evidence="2 3" key="1">
    <citation type="journal article" date="2012" name="PLoS Pathog.">
        <title>Diverse lifestyles and strategies of plant pathogenesis encoded in the genomes of eighteen Dothideomycetes fungi.</title>
        <authorList>
            <person name="Ohm R.A."/>
            <person name="Feau N."/>
            <person name="Henrissat B."/>
            <person name="Schoch C.L."/>
            <person name="Horwitz B.A."/>
            <person name="Barry K.W."/>
            <person name="Condon B.J."/>
            <person name="Copeland A.C."/>
            <person name="Dhillon B."/>
            <person name="Glaser F."/>
            <person name="Hesse C.N."/>
            <person name="Kosti I."/>
            <person name="LaButti K."/>
            <person name="Lindquist E.A."/>
            <person name="Lucas S."/>
            <person name="Salamov A.A."/>
            <person name="Bradshaw R.E."/>
            <person name="Ciuffetti L."/>
            <person name="Hamelin R.C."/>
            <person name="Kema G.H.J."/>
            <person name="Lawrence C."/>
            <person name="Scott J.A."/>
            <person name="Spatafora J.W."/>
            <person name="Turgeon B.G."/>
            <person name="de Wit P.J.G.M."/>
            <person name="Zhong S."/>
            <person name="Goodwin S.B."/>
            <person name="Grigoriev I.V."/>
        </authorList>
    </citation>
    <scope>NUCLEOTIDE SEQUENCE [LARGE SCALE GENOMIC DNA]</scope>
    <source>
        <strain evidence="2 3">UAMH 10762</strain>
    </source>
</reference>
<dbReference type="PANTHER" id="PTHR35560">
    <property type="entry name" value="BLL0132 PROTEIN"/>
    <property type="match status" value="1"/>
</dbReference>
<protein>
    <submittedName>
        <fullName evidence="2">Uncharacterized protein</fullName>
    </submittedName>
</protein>
<accession>M2LJB3</accession>
<dbReference type="eggNOG" id="ENOG502S3VG">
    <property type="taxonomic scope" value="Eukaryota"/>
</dbReference>
<keyword evidence="1" id="KW-0732">Signal</keyword>
<feature type="signal peptide" evidence="1">
    <location>
        <begin position="1"/>
        <end position="25"/>
    </location>
</feature>
<dbReference type="AlphaFoldDB" id="M2LJB3"/>
<dbReference type="OrthoDB" id="2019572at2759"/>
<dbReference type="PANTHER" id="PTHR35560:SF3">
    <property type="entry name" value="PEPTIDASE S9 PROLYL OLIGOPEPTIDASE CATALYTIC DOMAIN-CONTAINING PROTEIN"/>
    <property type="match status" value="1"/>
</dbReference>
<sequence>MHIVTMHPYRPFFLLFALILDLTSAQQYAGDYINNSLPFVPGAEVTYWKIHNGSYSNLTLINHVDHGSNGERLISSKIKRATIIIHGLNRETLALTCLTELSALAKVPNSDINTDSVAIVAPYFPNGDDKWTTGYPWVNGLKPAQGSITNCLVWSGSQWSAGGANQYPWTSSKNISSYTS</sequence>
<dbReference type="Proteomes" id="UP000011761">
    <property type="component" value="Unassembled WGS sequence"/>
</dbReference>
<dbReference type="Gene3D" id="3.40.50.1820">
    <property type="entry name" value="alpha/beta hydrolase"/>
    <property type="match status" value="1"/>
</dbReference>
<dbReference type="KEGG" id="bcom:BAUCODRAFT_544754"/>
<organism evidence="2 3">
    <name type="scientific">Baudoinia panamericana (strain UAMH 10762)</name>
    <name type="common">Angels' share fungus</name>
    <name type="synonym">Baudoinia compniacensis (strain UAMH 10762)</name>
    <dbReference type="NCBI Taxonomy" id="717646"/>
    <lineage>
        <taxon>Eukaryota</taxon>
        <taxon>Fungi</taxon>
        <taxon>Dikarya</taxon>
        <taxon>Ascomycota</taxon>
        <taxon>Pezizomycotina</taxon>
        <taxon>Dothideomycetes</taxon>
        <taxon>Dothideomycetidae</taxon>
        <taxon>Mycosphaerellales</taxon>
        <taxon>Teratosphaeriaceae</taxon>
        <taxon>Baudoinia</taxon>
    </lineage>
</organism>
<dbReference type="GeneID" id="19115347"/>
<proteinExistence type="predicted"/>
<evidence type="ECO:0000313" key="2">
    <source>
        <dbReference type="EMBL" id="EMC94327.1"/>
    </source>
</evidence>
<evidence type="ECO:0000256" key="1">
    <source>
        <dbReference type="SAM" id="SignalP"/>
    </source>
</evidence>
<dbReference type="EMBL" id="KB445558">
    <property type="protein sequence ID" value="EMC94327.1"/>
    <property type="molecule type" value="Genomic_DNA"/>
</dbReference>
<dbReference type="RefSeq" id="XP_007678258.1">
    <property type="nucleotide sequence ID" value="XM_007680068.1"/>
</dbReference>
<keyword evidence="3" id="KW-1185">Reference proteome</keyword>
<evidence type="ECO:0000313" key="3">
    <source>
        <dbReference type="Proteomes" id="UP000011761"/>
    </source>
</evidence>
<gene>
    <name evidence="2" type="ORF">BAUCODRAFT_544754</name>
</gene>
<dbReference type="HOGENOM" id="CLU_1495919_0_0_1"/>
<dbReference type="STRING" id="717646.M2LJB3"/>
<name>M2LJB3_BAUPA</name>
<feature type="chain" id="PRO_5004021025" evidence="1">
    <location>
        <begin position="26"/>
        <end position="180"/>
    </location>
</feature>